<dbReference type="Pfam" id="PF04432">
    <property type="entry name" value="FrhB_FdhB_C"/>
    <property type="match status" value="1"/>
</dbReference>
<dbReference type="InterPro" id="IPR007525">
    <property type="entry name" value="FrhB_FdhB_C"/>
</dbReference>
<dbReference type="SUPFAM" id="SSF54862">
    <property type="entry name" value="4Fe-4S ferredoxins"/>
    <property type="match status" value="1"/>
</dbReference>
<dbReference type="Pfam" id="PF12838">
    <property type="entry name" value="Fer4_7"/>
    <property type="match status" value="1"/>
</dbReference>
<comment type="caution">
    <text evidence="2">The sequence shown here is derived from an EMBL/GenBank/DDBJ whole genome shotgun (WGS) entry which is preliminary data.</text>
</comment>
<dbReference type="HOGENOM" id="CLU_037958_1_1_10"/>
<dbReference type="InterPro" id="IPR052977">
    <property type="entry name" value="Polyferredoxin-like_ET"/>
</dbReference>
<dbReference type="AlphaFoldDB" id="A0A0F5IR77"/>
<dbReference type="STRING" id="927665.HMPREF1535_04272"/>
<proteinExistence type="predicted"/>
<accession>A0A0F5IR77</accession>
<feature type="domain" description="4Fe-4S ferredoxin-type" evidence="1">
    <location>
        <begin position="1"/>
        <end position="30"/>
    </location>
</feature>
<dbReference type="PANTHER" id="PTHR43193:SF2">
    <property type="entry name" value="POLYFERREDOXIN PROTEIN FWDF"/>
    <property type="match status" value="1"/>
</dbReference>
<evidence type="ECO:0000259" key="1">
    <source>
        <dbReference type="PROSITE" id="PS51379"/>
    </source>
</evidence>
<dbReference type="InterPro" id="IPR017896">
    <property type="entry name" value="4Fe4S_Fe-S-bd"/>
</dbReference>
<dbReference type="PROSITE" id="PS51379">
    <property type="entry name" value="4FE4S_FER_2"/>
    <property type="match status" value="2"/>
</dbReference>
<dbReference type="PATRIC" id="fig|927665.4.peg.4386"/>
<dbReference type="Pfam" id="PF04422">
    <property type="entry name" value="FrhB_FdhB_N"/>
    <property type="match status" value="1"/>
</dbReference>
<gene>
    <name evidence="2" type="ORF">HMPREF1535_04272</name>
</gene>
<protein>
    <recommendedName>
        <fullName evidence="1">4Fe-4S ferredoxin-type domain-containing protein</fullName>
    </recommendedName>
</protein>
<dbReference type="InterPro" id="IPR007516">
    <property type="entry name" value="Co_F420_Hydgase/DH_bsu_N"/>
</dbReference>
<organism evidence="2 3">
    <name type="scientific">Parabacteroides goldsteinii DSM 19448 = WAL 12034</name>
    <dbReference type="NCBI Taxonomy" id="927665"/>
    <lineage>
        <taxon>Bacteria</taxon>
        <taxon>Pseudomonadati</taxon>
        <taxon>Bacteroidota</taxon>
        <taxon>Bacteroidia</taxon>
        <taxon>Bacteroidales</taxon>
        <taxon>Tannerellaceae</taxon>
        <taxon>Parabacteroides</taxon>
    </lineage>
</organism>
<dbReference type="PANTHER" id="PTHR43193">
    <property type="match status" value="1"/>
</dbReference>
<feature type="domain" description="4Fe-4S ferredoxin-type" evidence="1">
    <location>
        <begin position="35"/>
        <end position="55"/>
    </location>
</feature>
<dbReference type="Gene3D" id="3.30.70.20">
    <property type="match status" value="1"/>
</dbReference>
<evidence type="ECO:0000313" key="2">
    <source>
        <dbReference type="EMBL" id="KKB48046.1"/>
    </source>
</evidence>
<dbReference type="RefSeq" id="WP_046147352.1">
    <property type="nucleotide sequence ID" value="NZ_KQ033913.1"/>
</dbReference>
<dbReference type="EMBL" id="AQHV01000023">
    <property type="protein sequence ID" value="KKB48046.1"/>
    <property type="molecule type" value="Genomic_DNA"/>
</dbReference>
<dbReference type="Proteomes" id="UP000033047">
    <property type="component" value="Unassembled WGS sequence"/>
</dbReference>
<sequence length="396" mass="45718">MKNVNEIKNCYGCGVCATVCGKKIIEIGLNKEGFYEPRVIDPDRCVDCGLCLDVCSFLQQEPSLLHTEIHSYAAWSKDVAVRRKCSSGGIGFELGRTLIEEGYKVCGVRYDAERARAEHYIATTMEELIPSIGSKYIQSYTVDGFKAINRKEKYLVTGTPCQIDSFRRYIQKFNVEDNFVLMDFFCHGVPSMRLWQKYLQEVEKLTGEVTYVSWRNKFTGWHDSWAMAIDGKERGGEVDWHDSYNLLIREKKSFYNSRLSQGDSFYRFFLSDACLGKACYERCKYKYDCSAADIRIGDLWGNTYKSNEDGVSAAVTFTEKGNKILRSCGCELIEHPFNVVAEGQMKKCPRRPRLRSWILVRFCSDHSLRSTLIMYKLCCLPKRIINKLIRILKWEK</sequence>
<evidence type="ECO:0000313" key="3">
    <source>
        <dbReference type="Proteomes" id="UP000033047"/>
    </source>
</evidence>
<name>A0A0F5IR77_9BACT</name>
<reference evidence="2 3" key="1">
    <citation type="submission" date="2013-04" db="EMBL/GenBank/DDBJ databases">
        <title>The Genome Sequence of Parabacteroides goldsteinii DSM 19448.</title>
        <authorList>
            <consortium name="The Broad Institute Genomics Platform"/>
            <person name="Earl A."/>
            <person name="Ward D."/>
            <person name="Feldgarden M."/>
            <person name="Gevers D."/>
            <person name="Martens E."/>
            <person name="Sakamoto M."/>
            <person name="Benno Y."/>
            <person name="Song Y."/>
            <person name="Liu C."/>
            <person name="Lee J."/>
            <person name="Bolanos M."/>
            <person name="Vaisanen M.L."/>
            <person name="Finegold S.M."/>
            <person name="Walker B."/>
            <person name="Young S."/>
            <person name="Zeng Q."/>
            <person name="Gargeya S."/>
            <person name="Fitzgerald M."/>
            <person name="Haas B."/>
            <person name="Abouelleil A."/>
            <person name="Allen A.W."/>
            <person name="Alvarado L."/>
            <person name="Arachchi H.M."/>
            <person name="Berlin A.M."/>
            <person name="Chapman S.B."/>
            <person name="Gainer-Dewar J."/>
            <person name="Goldberg J."/>
            <person name="Griggs A."/>
            <person name="Gujja S."/>
            <person name="Hansen M."/>
            <person name="Howarth C."/>
            <person name="Imamovic A."/>
            <person name="Ireland A."/>
            <person name="Larimer J."/>
            <person name="McCowan C."/>
            <person name="Murphy C."/>
            <person name="Pearson M."/>
            <person name="Poon T.W."/>
            <person name="Priest M."/>
            <person name="Roberts A."/>
            <person name="Saif S."/>
            <person name="Shea T."/>
            <person name="Sisk P."/>
            <person name="Sykes S."/>
            <person name="Wortman J."/>
            <person name="Nusbaum C."/>
            <person name="Birren B."/>
        </authorList>
    </citation>
    <scope>NUCLEOTIDE SEQUENCE [LARGE SCALE GENOMIC DNA]</scope>
    <source>
        <strain evidence="2 3">DSM 19448</strain>
    </source>
</reference>